<dbReference type="GO" id="GO:0005576">
    <property type="term" value="C:extracellular region"/>
    <property type="evidence" value="ECO:0007669"/>
    <property type="project" value="InterPro"/>
</dbReference>
<proteinExistence type="predicted"/>
<dbReference type="OrthoDB" id="7401160at2759"/>
<dbReference type="InterPro" id="IPR004943">
    <property type="entry name" value="Lipoprotein_11"/>
</dbReference>
<comment type="caution">
    <text evidence="1">The sequence shown here is derived from an EMBL/GenBank/DDBJ whole genome shotgun (WGS) entry which is preliminary data.</text>
</comment>
<protein>
    <submittedName>
        <fullName evidence="1">(apollo) hypothetical protein</fullName>
    </submittedName>
</protein>
<dbReference type="Pfam" id="PF03260">
    <property type="entry name" value="Lipoprotein_11"/>
    <property type="match status" value="1"/>
</dbReference>
<name>A0A8S3XIJ5_PARAO</name>
<evidence type="ECO:0000313" key="2">
    <source>
        <dbReference type="Proteomes" id="UP000691718"/>
    </source>
</evidence>
<gene>
    <name evidence="1" type="ORF">PAPOLLO_LOCUS17811</name>
</gene>
<dbReference type="AlphaFoldDB" id="A0A8S3XIJ5"/>
<dbReference type="EMBL" id="CAJQZP010001149">
    <property type="protein sequence ID" value="CAG5022788.1"/>
    <property type="molecule type" value="Genomic_DNA"/>
</dbReference>
<dbReference type="Proteomes" id="UP000691718">
    <property type="component" value="Unassembled WGS sequence"/>
</dbReference>
<reference evidence="1" key="1">
    <citation type="submission" date="2021-04" db="EMBL/GenBank/DDBJ databases">
        <authorList>
            <person name="Tunstrom K."/>
        </authorList>
    </citation>
    <scope>NUCLEOTIDE SEQUENCE</scope>
</reference>
<keyword evidence="2" id="KW-1185">Reference proteome</keyword>
<sequence>MPSFSVWKYALPPNYDRNVNKIYPYSEVPFLGEYNLVKIPVSPYKFVDHIDYWGEGRIEVTAGCSGFTNCYNINHVHQVVSNGPDANRKIPNRIPVISFTNCDTSSYIEDNSVELITVMGAPINTSCAEDIGRIINNDVGKVVVFGFEEDSANIKNLESELTKKALVYCEDFSLPSKLLDLTLFDSHRAYLNLTDMSDCLYKNIVEKKYENAVSKSKLLHDSNNGSVISDTVSKLLKERQQNIWSYAYKLWNSNEKSLITNYFPQQFQAIFNGDYVTIVNKRNNLAIKLDANTDSYNDRLAWGDSQDKTSNRVIWKFIPIWQNNSVTFKIINIEHGMYLKLDVNTDNIGDRKAWGDNNSNEERFEWILVPVMINYELIFLIINKRYNQGLKLDANVDEYGDRILWGHNGSVSHDPNYFGWYIMYWRTN</sequence>
<evidence type="ECO:0000313" key="1">
    <source>
        <dbReference type="EMBL" id="CAG5022788.1"/>
    </source>
</evidence>
<organism evidence="1 2">
    <name type="scientific">Parnassius apollo</name>
    <name type="common">Apollo butterfly</name>
    <name type="synonym">Papilio apollo</name>
    <dbReference type="NCBI Taxonomy" id="110799"/>
    <lineage>
        <taxon>Eukaryota</taxon>
        <taxon>Metazoa</taxon>
        <taxon>Ecdysozoa</taxon>
        <taxon>Arthropoda</taxon>
        <taxon>Hexapoda</taxon>
        <taxon>Insecta</taxon>
        <taxon>Pterygota</taxon>
        <taxon>Neoptera</taxon>
        <taxon>Endopterygota</taxon>
        <taxon>Lepidoptera</taxon>
        <taxon>Glossata</taxon>
        <taxon>Ditrysia</taxon>
        <taxon>Papilionoidea</taxon>
        <taxon>Papilionidae</taxon>
        <taxon>Parnassiinae</taxon>
        <taxon>Parnassini</taxon>
        <taxon>Parnassius</taxon>
        <taxon>Parnassius</taxon>
    </lineage>
</organism>
<accession>A0A8S3XIJ5</accession>